<feature type="domain" description="G-protein coupled receptors family 1 profile" evidence="8">
    <location>
        <begin position="37"/>
        <end position="136"/>
    </location>
</feature>
<reference evidence="9 10" key="1">
    <citation type="submission" date="2022-05" db="EMBL/GenBank/DDBJ databases">
        <authorList>
            <consortium name="Genoscope - CEA"/>
            <person name="William W."/>
        </authorList>
    </citation>
    <scope>NUCLEOTIDE SEQUENCE [LARGE SCALE GENOMIC DNA]</scope>
</reference>
<dbReference type="InterPro" id="IPR000276">
    <property type="entry name" value="GPCR_Rhodpsn"/>
</dbReference>
<dbReference type="PANTHER" id="PTHR22750">
    <property type="entry name" value="G-PROTEIN COUPLED RECEPTOR"/>
    <property type="match status" value="1"/>
</dbReference>
<dbReference type="GO" id="GO:0005886">
    <property type="term" value="C:plasma membrane"/>
    <property type="evidence" value="ECO:0007669"/>
    <property type="project" value="UniProtKB-SubCell"/>
</dbReference>
<evidence type="ECO:0000256" key="4">
    <source>
        <dbReference type="ARBA" id="ARBA00022989"/>
    </source>
</evidence>
<dbReference type="EMBL" id="CALNXJ010000019">
    <property type="protein sequence ID" value="CAH3122385.1"/>
    <property type="molecule type" value="Genomic_DNA"/>
</dbReference>
<dbReference type="PROSITE" id="PS00237">
    <property type="entry name" value="G_PROTEIN_RECEP_F1_1"/>
    <property type="match status" value="1"/>
</dbReference>
<name>A0AAU9WQU5_9CNID</name>
<dbReference type="SMART" id="SM01381">
    <property type="entry name" value="7TM_GPCR_Srsx"/>
    <property type="match status" value="1"/>
</dbReference>
<dbReference type="CDD" id="cd00637">
    <property type="entry name" value="7tm_classA_rhodopsin-like"/>
    <property type="match status" value="1"/>
</dbReference>
<evidence type="ECO:0000256" key="3">
    <source>
        <dbReference type="ARBA" id="ARBA00022692"/>
    </source>
</evidence>
<protein>
    <recommendedName>
        <fullName evidence="8">G-protein coupled receptors family 1 profile domain-containing protein</fullName>
    </recommendedName>
</protein>
<sequence length="429" mass="47955">MSLFGEYPCTNQSVAPIHIAFTTAAVTVPLCLFTVAGNVLVVLAIFIDPNKDLKSPFNYFVASLAISDLLVGFVVDPTSVVYHVMEGTARKRPPASYLHVPYFISCTASILSLAALTLDRYLAITSPLTYRTNFMSLFGEYPCTNQSVAPIYTSFTTATICVPLCLFTIAGNLLVVLAIFIDPNKDLKSPFNYFVANLAISDLLVGFVVDPTAVVYHVMEGVERKLPPLPYFHIPYFISCTASVLSLAALTLDRYLAIASPLFYRTQLNPKRAGFVAASIWLFSLSFPFIYLVTGYLTYSFVFLHTVVIGTLLVIILTYYKILRALKDQMEQLNSLDQTNVDNQAKRQAARWEQKVTETFIIILALFLACYLPSCICIYIINLCKVCSCTLIHWARDIPLLLILANSGVNPFVYAWRFENFRKAFVRLL</sequence>
<evidence type="ECO:0000256" key="5">
    <source>
        <dbReference type="ARBA" id="ARBA00023136"/>
    </source>
</evidence>
<proteinExistence type="inferred from homology"/>
<feature type="transmembrane region" description="Helical" evidence="7">
    <location>
        <begin position="193"/>
        <end position="219"/>
    </location>
</feature>
<keyword evidence="10" id="KW-1185">Reference proteome</keyword>
<dbReference type="SUPFAM" id="SSF81321">
    <property type="entry name" value="Family A G protein-coupled receptor-like"/>
    <property type="match status" value="2"/>
</dbReference>
<dbReference type="GO" id="GO:0004930">
    <property type="term" value="F:G protein-coupled receptor activity"/>
    <property type="evidence" value="ECO:0007669"/>
    <property type="project" value="UniProtKB-KW"/>
</dbReference>
<gene>
    <name evidence="9" type="ORF">PMEA_00009604</name>
</gene>
<comment type="subcellular location">
    <subcellularLocation>
        <location evidence="1">Cell membrane</location>
        <topology evidence="1">Multi-pass membrane protein</topology>
    </subcellularLocation>
</comment>
<evidence type="ECO:0000256" key="2">
    <source>
        <dbReference type="ARBA" id="ARBA00022475"/>
    </source>
</evidence>
<dbReference type="Proteomes" id="UP001159428">
    <property type="component" value="Unassembled WGS sequence"/>
</dbReference>
<keyword evidence="6" id="KW-0675">Receptor</keyword>
<feature type="transmembrane region" description="Helical" evidence="7">
    <location>
        <begin position="21"/>
        <end position="47"/>
    </location>
</feature>
<feature type="transmembrane region" description="Helical" evidence="7">
    <location>
        <begin position="273"/>
        <end position="293"/>
    </location>
</feature>
<dbReference type="AlphaFoldDB" id="A0AAU9WQU5"/>
<dbReference type="Pfam" id="PF00001">
    <property type="entry name" value="7tm_1"/>
    <property type="match status" value="3"/>
</dbReference>
<keyword evidence="6" id="KW-0297">G-protein coupled receptor</keyword>
<feature type="transmembrane region" description="Helical" evidence="7">
    <location>
        <begin position="299"/>
        <end position="320"/>
    </location>
</feature>
<comment type="similarity">
    <text evidence="6">Belongs to the G-protein coupled receptor 1 family.</text>
</comment>
<organism evidence="9 10">
    <name type="scientific">Pocillopora meandrina</name>
    <dbReference type="NCBI Taxonomy" id="46732"/>
    <lineage>
        <taxon>Eukaryota</taxon>
        <taxon>Metazoa</taxon>
        <taxon>Cnidaria</taxon>
        <taxon>Anthozoa</taxon>
        <taxon>Hexacorallia</taxon>
        <taxon>Scleractinia</taxon>
        <taxon>Astrocoeniina</taxon>
        <taxon>Pocilloporidae</taxon>
        <taxon>Pocillopora</taxon>
    </lineage>
</organism>
<feature type="transmembrane region" description="Helical" evidence="7">
    <location>
        <begin position="155"/>
        <end position="181"/>
    </location>
</feature>
<evidence type="ECO:0000256" key="6">
    <source>
        <dbReference type="RuleBase" id="RU000688"/>
    </source>
</evidence>
<evidence type="ECO:0000313" key="9">
    <source>
        <dbReference type="EMBL" id="CAH3122385.1"/>
    </source>
</evidence>
<dbReference type="PROSITE" id="PS50262">
    <property type="entry name" value="G_PROTEIN_RECEP_F1_2"/>
    <property type="match status" value="2"/>
</dbReference>
<accession>A0AAU9WQU5</accession>
<comment type="caution">
    <text evidence="9">The sequence shown here is derived from an EMBL/GenBank/DDBJ whole genome shotgun (WGS) entry which is preliminary data.</text>
</comment>
<keyword evidence="6" id="KW-0807">Transducer</keyword>
<feature type="transmembrane region" description="Helical" evidence="7">
    <location>
        <begin position="360"/>
        <end position="381"/>
    </location>
</feature>
<feature type="transmembrane region" description="Helical" evidence="7">
    <location>
        <begin position="59"/>
        <end position="85"/>
    </location>
</feature>
<feature type="non-terminal residue" evidence="9">
    <location>
        <position position="429"/>
    </location>
</feature>
<evidence type="ECO:0000256" key="1">
    <source>
        <dbReference type="ARBA" id="ARBA00004651"/>
    </source>
</evidence>
<feature type="transmembrane region" description="Helical" evidence="7">
    <location>
        <begin position="97"/>
        <end position="118"/>
    </location>
</feature>
<evidence type="ECO:0000256" key="7">
    <source>
        <dbReference type="SAM" id="Phobius"/>
    </source>
</evidence>
<dbReference type="InterPro" id="IPR017452">
    <property type="entry name" value="GPCR_Rhodpsn_7TM"/>
</dbReference>
<feature type="transmembrane region" description="Helical" evidence="7">
    <location>
        <begin position="231"/>
        <end position="252"/>
    </location>
</feature>
<feature type="domain" description="G-protein coupled receptors family 1 profile" evidence="8">
    <location>
        <begin position="171"/>
        <end position="414"/>
    </location>
</feature>
<keyword evidence="5 7" id="KW-0472">Membrane</keyword>
<dbReference type="PRINTS" id="PR00237">
    <property type="entry name" value="GPCRRHODOPSN"/>
</dbReference>
<dbReference type="Gene3D" id="1.20.1070.10">
    <property type="entry name" value="Rhodopsin 7-helix transmembrane proteins"/>
    <property type="match status" value="2"/>
</dbReference>
<keyword evidence="3 6" id="KW-0812">Transmembrane</keyword>
<keyword evidence="4 7" id="KW-1133">Transmembrane helix</keyword>
<keyword evidence="2" id="KW-1003">Cell membrane</keyword>
<evidence type="ECO:0000313" key="10">
    <source>
        <dbReference type="Proteomes" id="UP001159428"/>
    </source>
</evidence>
<evidence type="ECO:0000259" key="8">
    <source>
        <dbReference type="PROSITE" id="PS50262"/>
    </source>
</evidence>